<dbReference type="InterPro" id="IPR012341">
    <property type="entry name" value="6hp_glycosidase-like_sf"/>
</dbReference>
<dbReference type="InterPro" id="IPR031335">
    <property type="entry name" value="Glyco_hydro_63_C"/>
</dbReference>
<protein>
    <submittedName>
        <fullName evidence="3">Glucosidase</fullName>
    </submittedName>
</protein>
<evidence type="ECO:0000259" key="2">
    <source>
        <dbReference type="Pfam" id="PF22422"/>
    </source>
</evidence>
<reference evidence="3" key="2">
    <citation type="submission" date="2023-01" db="EMBL/GenBank/DDBJ databases">
        <title>Draft genome sequence of Agaribacter marinus strain NBRC 110023.</title>
        <authorList>
            <person name="Sun Q."/>
            <person name="Mori K."/>
        </authorList>
    </citation>
    <scope>NUCLEOTIDE SEQUENCE</scope>
    <source>
        <strain evidence="3">NBRC 110023</strain>
    </source>
</reference>
<dbReference type="Pfam" id="PF03200">
    <property type="entry name" value="Glyco_hydro_63"/>
    <property type="match status" value="1"/>
</dbReference>
<dbReference type="Proteomes" id="UP001156601">
    <property type="component" value="Unassembled WGS sequence"/>
</dbReference>
<dbReference type="PANTHER" id="PTHR10412">
    <property type="entry name" value="MANNOSYL-OLIGOSACCHARIDE GLUCOSIDASE"/>
    <property type="match status" value="1"/>
</dbReference>
<dbReference type="GO" id="GO:0004573">
    <property type="term" value="F:Glc3Man9GlcNAc2 oligosaccharide glucosidase activity"/>
    <property type="evidence" value="ECO:0007669"/>
    <property type="project" value="InterPro"/>
</dbReference>
<feature type="domain" description="Mannosylglycerate hydrolase MGH1-like glycoside hydrolase" evidence="2">
    <location>
        <begin position="438"/>
        <end position="662"/>
    </location>
</feature>
<dbReference type="Gene3D" id="1.50.10.10">
    <property type="match status" value="1"/>
</dbReference>
<keyword evidence="4" id="KW-1185">Reference proteome</keyword>
<accession>A0AA37T3K2</accession>
<name>A0AA37T3K2_9ALTE</name>
<dbReference type="InterPro" id="IPR008928">
    <property type="entry name" value="6-hairpin_glycosidase_sf"/>
</dbReference>
<sequence length="897" mass="104319">MSSNNSKEAKTLDNEKIVEKYRLAEHENGNEQWKKWGPYLSERQWGTVREDYSAEGNAWDYLPHDHARSRAYRWGEDGLAGFSDFRQRICMSLALWNGNDPILKERLFGLANEQGNHGEDVKELYYYLDASPSHSYVKMLYKYPHAAFPYAEIIEQNKHRSKQEMEFELLDTDAFENNAYFDVFVEYAQVTPDDILMRVHAHNRGEHAATLHLLPQITLRNTWSWACDAVMPYCQGETIGDNTKKPSHVNIYHPDLGAYFLYAKGADDFLFTNNETNTQKLFNKANDSACVKDAFHEYFISKNENAISQTQSGTKTCAVFKREIPAHGDVEICIRLSKNQISQPFAKFDEWLAERKQDTDDFYTSIQGDMGNEEKLVQRQAFAGLIWSKQFYCFDVNRWLKGDETQPTPVRQREDIRNGEWKHLFNADIISMPDKWEYPWYAVWDLAFHCIPFALIDADFAKRQMLLFTREWYMHPNGQIPAYEWNFSDVNPPVHAWGAWRVYQIDKKQTGKGDRVFLESIFHKLMLNFTWWVNRKDNDGLNIFQGGFLGLDNIGVFDRSKPLPTGGYINQADGTSWMAMYSLNLMRIALELAKENPVYEDIASKFFEHFLHIASAMTNIGDSDISLWDEDDNFFYDELRLPNGDLMPLKVRSMVGLIPLFAIEVLDSDLLNRFPGFKKRLNWFLEHRPELNKLVPKWSEPGKKDRRLFALVSERKIRCILERVLNEEEFLSDYGVRGMSKAHDKEPYAFKYNGIEVNVAYEPAESQSGLFGGNSNWRGPIWFPMNYLLIESLQKFHHYFGDDFTVECPIGSGQQLNLNQVAQFISERLSQIFLRGEDGDRAVYGHRPLMDQDPHFKNHILFYEFFDGDTGRGVGASHQTGWTALIAKLMHPKSKIQ</sequence>
<organism evidence="3 4">
    <name type="scientific">Agaribacter marinus</name>
    <dbReference type="NCBI Taxonomy" id="1431249"/>
    <lineage>
        <taxon>Bacteria</taxon>
        <taxon>Pseudomonadati</taxon>
        <taxon>Pseudomonadota</taxon>
        <taxon>Gammaproteobacteria</taxon>
        <taxon>Alteromonadales</taxon>
        <taxon>Alteromonadaceae</taxon>
        <taxon>Agaribacter</taxon>
    </lineage>
</organism>
<evidence type="ECO:0000313" key="3">
    <source>
        <dbReference type="EMBL" id="GLR70975.1"/>
    </source>
</evidence>
<comment type="caution">
    <text evidence="3">The sequence shown here is derived from an EMBL/GenBank/DDBJ whole genome shotgun (WGS) entry which is preliminary data.</text>
</comment>
<dbReference type="InterPro" id="IPR054491">
    <property type="entry name" value="MGH1-like_GH"/>
</dbReference>
<proteinExistence type="predicted"/>
<dbReference type="EMBL" id="BSOT01000005">
    <property type="protein sequence ID" value="GLR70975.1"/>
    <property type="molecule type" value="Genomic_DNA"/>
</dbReference>
<dbReference type="GO" id="GO:0009311">
    <property type="term" value="P:oligosaccharide metabolic process"/>
    <property type="evidence" value="ECO:0007669"/>
    <property type="project" value="InterPro"/>
</dbReference>
<dbReference type="PANTHER" id="PTHR10412:SF10">
    <property type="entry name" value="GLYCOSYL HYDROLASE FAMILY 63 C-TERMINAL DOMAIN-CONTAINING PROTEIN"/>
    <property type="match status" value="1"/>
</dbReference>
<dbReference type="RefSeq" id="WP_284217248.1">
    <property type="nucleotide sequence ID" value="NZ_BSOT01000005.1"/>
</dbReference>
<evidence type="ECO:0000313" key="4">
    <source>
        <dbReference type="Proteomes" id="UP001156601"/>
    </source>
</evidence>
<reference evidence="3" key="1">
    <citation type="journal article" date="2014" name="Int. J. Syst. Evol. Microbiol.">
        <title>Complete genome sequence of Corynebacterium casei LMG S-19264T (=DSM 44701T), isolated from a smear-ripened cheese.</title>
        <authorList>
            <consortium name="US DOE Joint Genome Institute (JGI-PGF)"/>
            <person name="Walter F."/>
            <person name="Albersmeier A."/>
            <person name="Kalinowski J."/>
            <person name="Ruckert C."/>
        </authorList>
    </citation>
    <scope>NUCLEOTIDE SEQUENCE</scope>
    <source>
        <strain evidence="3">NBRC 110023</strain>
    </source>
</reference>
<dbReference type="InterPro" id="IPR004888">
    <property type="entry name" value="Glycoside_hydrolase_63"/>
</dbReference>
<dbReference type="SUPFAM" id="SSF48208">
    <property type="entry name" value="Six-hairpin glycosidases"/>
    <property type="match status" value="1"/>
</dbReference>
<dbReference type="Pfam" id="PF22422">
    <property type="entry name" value="MGH1-like_GH"/>
    <property type="match status" value="1"/>
</dbReference>
<evidence type="ECO:0000259" key="1">
    <source>
        <dbReference type="Pfam" id="PF03200"/>
    </source>
</evidence>
<gene>
    <name evidence="3" type="ORF">GCM10007852_18830</name>
</gene>
<dbReference type="AlphaFoldDB" id="A0AA37T3K2"/>
<feature type="domain" description="Glycosyl hydrolase family 63 C-terminal" evidence="1">
    <location>
        <begin position="715"/>
        <end position="801"/>
    </location>
</feature>